<evidence type="ECO:0000256" key="6">
    <source>
        <dbReference type="RuleBase" id="RU003707"/>
    </source>
</evidence>
<evidence type="ECO:0000313" key="7">
    <source>
        <dbReference type="EMBL" id="TWS18607.1"/>
    </source>
</evidence>
<comment type="caution">
    <text evidence="7">The sequence shown here is derived from an EMBL/GenBank/DDBJ whole genome shotgun (WGS) entry which is preliminary data.</text>
</comment>
<proteinExistence type="inferred from homology"/>
<evidence type="ECO:0000256" key="4">
    <source>
        <dbReference type="ARBA" id="ARBA00023709"/>
    </source>
</evidence>
<dbReference type="InterPro" id="IPR029045">
    <property type="entry name" value="ClpP/crotonase-like_dom_sf"/>
</dbReference>
<dbReference type="EMBL" id="VIGW01000008">
    <property type="protein sequence ID" value="TWS18607.1"/>
    <property type="molecule type" value="Genomic_DNA"/>
</dbReference>
<dbReference type="SUPFAM" id="SSF52096">
    <property type="entry name" value="ClpP/crotonase"/>
    <property type="match status" value="1"/>
</dbReference>
<dbReference type="PROSITE" id="PS00166">
    <property type="entry name" value="ENOYL_COA_HYDRATASE"/>
    <property type="match status" value="1"/>
</dbReference>
<dbReference type="PANTHER" id="PTHR43459">
    <property type="entry name" value="ENOYL-COA HYDRATASE"/>
    <property type="match status" value="1"/>
</dbReference>
<comment type="catalytic activity">
    <reaction evidence="4">
        <text>a (3S)-3-hydroxyacyl-CoA = a (2E)-enoyl-CoA + H2O</text>
        <dbReference type="Rhea" id="RHEA:16105"/>
        <dbReference type="ChEBI" id="CHEBI:15377"/>
        <dbReference type="ChEBI" id="CHEBI:57318"/>
        <dbReference type="ChEBI" id="CHEBI:58856"/>
        <dbReference type="EC" id="4.2.1.17"/>
    </reaction>
</comment>
<accession>A0A5C5R5X6</accession>
<dbReference type="Gene3D" id="3.90.226.10">
    <property type="entry name" value="2-enoyl-CoA Hydratase, Chain A, domain 1"/>
    <property type="match status" value="1"/>
</dbReference>
<dbReference type="Pfam" id="PF00378">
    <property type="entry name" value="ECH_1"/>
    <property type="match status" value="1"/>
</dbReference>
<dbReference type="InterPro" id="IPR001753">
    <property type="entry name" value="Enoyl-CoA_hydra/iso"/>
</dbReference>
<evidence type="ECO:0000256" key="3">
    <source>
        <dbReference type="ARBA" id="ARBA00022832"/>
    </source>
</evidence>
<reference evidence="7 8" key="1">
    <citation type="submission" date="2019-06" db="EMBL/GenBank/DDBJ databases">
        <title>Tsukamurella conjunctivitidis sp. nov., Tsukamurella assacharolytica sp. nov. and Tsukamurella sputae sp. nov. isolated from patients with conjunctivitis, bacteraemia (lymphoma) and respiratory infection (sputum) in Hong Kong.</title>
        <authorList>
            <person name="Teng J.L.L."/>
            <person name="Lee H.H."/>
            <person name="Fong J.Y.H."/>
            <person name="Fok K.M.N."/>
            <person name="Lau S.K.P."/>
            <person name="Woo P.C.Y."/>
        </authorList>
    </citation>
    <scope>NUCLEOTIDE SEQUENCE [LARGE SCALE GENOMIC DNA]</scope>
    <source>
        <strain evidence="7 8">HKU71</strain>
    </source>
</reference>
<dbReference type="InterPro" id="IPR014748">
    <property type="entry name" value="Enoyl-CoA_hydra_C"/>
</dbReference>
<sequence length="270" mass="26990">MDSVTLTVTDGLAVLTLNRPAAANALDLALKTALLDGVRAIASDGSVRAVLIRAEGRNFCVGQDLAEHAAALAASPERSMDTVAEHYNPLISAIAGLPVPVVASVQGACVGAGLGIALAADVVIAAESATFATAFTSIGLASDSGLTRSLVDAIGAVRTRAFLLLGERISAAQALDWGLIAQVAPDHDAAATAESAARRLAAGPTAAFAAAKALVTASLPPLGDALERERAAAAPLAATADHRGAVAAFLDKRRPAFTGEASSAARKEAT</sequence>
<evidence type="ECO:0000256" key="2">
    <source>
        <dbReference type="ARBA" id="ARBA00005254"/>
    </source>
</evidence>
<dbReference type="AlphaFoldDB" id="A0A5C5R5X6"/>
<dbReference type="CDD" id="cd06558">
    <property type="entry name" value="crotonase-like"/>
    <property type="match status" value="1"/>
</dbReference>
<comment type="function">
    <text evidence="1">Could possibly oxidize fatty acids using specific components.</text>
</comment>
<dbReference type="OrthoDB" id="8452484at2"/>
<dbReference type="RefSeq" id="WP_146562605.1">
    <property type="nucleotide sequence ID" value="NZ_VIGW01000008.1"/>
</dbReference>
<gene>
    <name evidence="7" type="ORF">FK529_14950</name>
</gene>
<dbReference type="GO" id="GO:0004300">
    <property type="term" value="F:enoyl-CoA hydratase activity"/>
    <property type="evidence" value="ECO:0007669"/>
    <property type="project" value="UniProtKB-EC"/>
</dbReference>
<keyword evidence="8" id="KW-1185">Reference proteome</keyword>
<comment type="catalytic activity">
    <reaction evidence="5">
        <text>a 4-saturated-(3S)-3-hydroxyacyl-CoA = a (3E)-enoyl-CoA + H2O</text>
        <dbReference type="Rhea" id="RHEA:20724"/>
        <dbReference type="ChEBI" id="CHEBI:15377"/>
        <dbReference type="ChEBI" id="CHEBI:58521"/>
        <dbReference type="ChEBI" id="CHEBI:137480"/>
        <dbReference type="EC" id="4.2.1.17"/>
    </reaction>
</comment>
<evidence type="ECO:0000256" key="1">
    <source>
        <dbReference type="ARBA" id="ARBA00002994"/>
    </source>
</evidence>
<evidence type="ECO:0000313" key="8">
    <source>
        <dbReference type="Proteomes" id="UP000317291"/>
    </source>
</evidence>
<dbReference type="Proteomes" id="UP000317291">
    <property type="component" value="Unassembled WGS sequence"/>
</dbReference>
<dbReference type="PANTHER" id="PTHR43459:SF1">
    <property type="entry name" value="EG:BACN32G11.4 PROTEIN"/>
    <property type="match status" value="1"/>
</dbReference>
<dbReference type="GO" id="GO:0006631">
    <property type="term" value="P:fatty acid metabolic process"/>
    <property type="evidence" value="ECO:0007669"/>
    <property type="project" value="UniProtKB-KW"/>
</dbReference>
<dbReference type="InterPro" id="IPR018376">
    <property type="entry name" value="Enoyl-CoA_hyd/isom_CS"/>
</dbReference>
<keyword evidence="3" id="KW-0276">Fatty acid metabolism</keyword>
<name>A0A5C5R5X6_9ACTN</name>
<protein>
    <submittedName>
        <fullName evidence="7">Enoyl-CoA hydratase</fullName>
    </submittedName>
</protein>
<evidence type="ECO:0000256" key="5">
    <source>
        <dbReference type="ARBA" id="ARBA00023717"/>
    </source>
</evidence>
<comment type="similarity">
    <text evidence="2 6">Belongs to the enoyl-CoA hydratase/isomerase family.</text>
</comment>
<organism evidence="7 8">
    <name type="scientific">Tsukamurella asaccharolytica</name>
    <dbReference type="NCBI Taxonomy" id="2592067"/>
    <lineage>
        <taxon>Bacteria</taxon>
        <taxon>Bacillati</taxon>
        <taxon>Actinomycetota</taxon>
        <taxon>Actinomycetes</taxon>
        <taxon>Mycobacteriales</taxon>
        <taxon>Tsukamurellaceae</taxon>
        <taxon>Tsukamurella</taxon>
    </lineage>
</organism>
<dbReference type="Gene3D" id="1.10.12.10">
    <property type="entry name" value="Lyase 2-enoyl-coa Hydratase, Chain A, domain 2"/>
    <property type="match status" value="1"/>
</dbReference>
<keyword evidence="3" id="KW-0443">Lipid metabolism</keyword>